<name>A0A8S9U9Z2_PHYIN</name>
<evidence type="ECO:0000313" key="1">
    <source>
        <dbReference type="EMBL" id="KAF4137173.1"/>
    </source>
</evidence>
<proteinExistence type="predicted"/>
<protein>
    <submittedName>
        <fullName evidence="1">Uncharacterized protein</fullName>
    </submittedName>
</protein>
<gene>
    <name evidence="1" type="ORF">GN958_ATG13641</name>
</gene>
<dbReference type="AlphaFoldDB" id="A0A8S9U9Z2"/>
<dbReference type="Proteomes" id="UP000704712">
    <property type="component" value="Unassembled WGS sequence"/>
</dbReference>
<evidence type="ECO:0000313" key="2">
    <source>
        <dbReference type="Proteomes" id="UP000704712"/>
    </source>
</evidence>
<reference evidence="1" key="1">
    <citation type="submission" date="2020-03" db="EMBL/GenBank/DDBJ databases">
        <title>Hybrid Assembly of Korean Phytophthora infestans isolates.</title>
        <authorList>
            <person name="Prokchorchik M."/>
            <person name="Lee Y."/>
            <person name="Seo J."/>
            <person name="Cho J.-H."/>
            <person name="Park Y.-E."/>
            <person name="Jang D.-C."/>
            <person name="Im J.-S."/>
            <person name="Choi J.-G."/>
            <person name="Park H.-J."/>
            <person name="Lee G.-B."/>
            <person name="Lee Y.-G."/>
            <person name="Hong S.-Y."/>
            <person name="Cho K."/>
            <person name="Sohn K.H."/>
        </authorList>
    </citation>
    <scope>NUCLEOTIDE SEQUENCE</scope>
    <source>
        <strain evidence="1">KR_2_A2</strain>
    </source>
</reference>
<dbReference type="EMBL" id="JAACNO010001856">
    <property type="protein sequence ID" value="KAF4137173.1"/>
    <property type="molecule type" value="Genomic_DNA"/>
</dbReference>
<comment type="caution">
    <text evidence="1">The sequence shown here is derived from an EMBL/GenBank/DDBJ whole genome shotgun (WGS) entry which is preliminary data.</text>
</comment>
<organism evidence="1 2">
    <name type="scientific">Phytophthora infestans</name>
    <name type="common">Potato late blight agent</name>
    <name type="synonym">Botrytis infestans</name>
    <dbReference type="NCBI Taxonomy" id="4787"/>
    <lineage>
        <taxon>Eukaryota</taxon>
        <taxon>Sar</taxon>
        <taxon>Stramenopiles</taxon>
        <taxon>Oomycota</taxon>
        <taxon>Peronosporomycetes</taxon>
        <taxon>Peronosporales</taxon>
        <taxon>Peronosporaceae</taxon>
        <taxon>Phytophthora</taxon>
    </lineage>
</organism>
<sequence length="254" mass="28536">MRFVDDPEWGEWLAEARLGNWTPDLRSFLGSVGPPPADNRHGQLIQIISTDNAYHKRINDAAIRTASRTFPPERKVYAVPAQLPATLTPAKIAKITDLPDNQTGNIPVFLKTYIGTTFEQKQDNVFVASEPPTNLYVDIHNNPTPTRFTRNPMQWPASVMPIVQSKVSFKLNKEAISIKGFPIVPAFGITVHGMQGDTRDEIVVTDLRPPHCRTVDHHALPKADILEKIGDFTSSQHKRQLELPSYHNYVCMHA</sequence>
<accession>A0A8S9U9Z2</accession>